<accession>A0A5D0WPX9</accession>
<evidence type="ECO:0000313" key="3">
    <source>
        <dbReference type="Proteomes" id="UP000322619"/>
    </source>
</evidence>
<feature type="transmembrane region" description="Helical" evidence="1">
    <location>
        <begin position="86"/>
        <end position="108"/>
    </location>
</feature>
<evidence type="ECO:0000313" key="2">
    <source>
        <dbReference type="EMBL" id="TYC86372.1"/>
    </source>
</evidence>
<keyword evidence="1" id="KW-1133">Transmembrane helix</keyword>
<comment type="caution">
    <text evidence="2">The sequence shown here is derived from an EMBL/GenBank/DDBJ whole genome shotgun (WGS) entry which is preliminary data.</text>
</comment>
<sequence>MNKCGNCGCEFEGNFCIECGTKYIGVVEKNETIQSFNYTKDVKKDSLKKLLKWSLFSLELFIFLISAFFFLALNADLEALNSPLTAVLPLLLLVLVNIGFIILCKCAFDWDKDKLDKRKLYIAGTILITAIILIPIIRAINISLWNV</sequence>
<evidence type="ECO:0000256" key="1">
    <source>
        <dbReference type="SAM" id="Phobius"/>
    </source>
</evidence>
<dbReference type="AlphaFoldDB" id="A0A5D0WPX9"/>
<proteinExistence type="predicted"/>
<gene>
    <name evidence="2" type="ORF">FXB42_06705</name>
</gene>
<keyword evidence="1" id="KW-0812">Transmembrane</keyword>
<feature type="transmembrane region" description="Helical" evidence="1">
    <location>
        <begin position="120"/>
        <end position="140"/>
    </location>
</feature>
<protein>
    <submittedName>
        <fullName evidence="2">Uncharacterized protein</fullName>
    </submittedName>
</protein>
<feature type="transmembrane region" description="Helical" evidence="1">
    <location>
        <begin position="53"/>
        <end position="74"/>
    </location>
</feature>
<keyword evidence="1" id="KW-0472">Membrane</keyword>
<dbReference type="EMBL" id="VSLA01000011">
    <property type="protein sequence ID" value="TYC86372.1"/>
    <property type="molecule type" value="Genomic_DNA"/>
</dbReference>
<organism evidence="2 3">
    <name type="scientific">Acetobacterium wieringae</name>
    <dbReference type="NCBI Taxonomy" id="52694"/>
    <lineage>
        <taxon>Bacteria</taxon>
        <taxon>Bacillati</taxon>
        <taxon>Bacillota</taxon>
        <taxon>Clostridia</taxon>
        <taxon>Eubacteriales</taxon>
        <taxon>Eubacteriaceae</taxon>
        <taxon>Acetobacterium</taxon>
    </lineage>
</organism>
<reference evidence="2 3" key="1">
    <citation type="submission" date="2019-08" db="EMBL/GenBank/DDBJ databases">
        <title>Isolation and enrichment of carboxydotrophic bacteria from anaerobic sludge for the production of bio-based chemicals from syngas.</title>
        <authorList>
            <person name="Antares A.L."/>
            <person name="Moreira J."/>
            <person name="Diender M."/>
            <person name="Parshina S.N."/>
            <person name="Stams A.J.M."/>
            <person name="Alves M."/>
            <person name="Alves J.I."/>
            <person name="Sousa D.Z."/>
        </authorList>
    </citation>
    <scope>NUCLEOTIDE SEQUENCE [LARGE SCALE GENOMIC DNA]</scope>
    <source>
        <strain evidence="2 3">JM</strain>
    </source>
</reference>
<dbReference type="Proteomes" id="UP000322619">
    <property type="component" value="Unassembled WGS sequence"/>
</dbReference>
<name>A0A5D0WPX9_9FIRM</name>
<dbReference type="RefSeq" id="WP_148637243.1">
    <property type="nucleotide sequence ID" value="NZ_VSLA01000011.1"/>
</dbReference>